<organism evidence="2 3">
    <name type="scientific">Flavobacterium urocaniciphilum</name>
    <dbReference type="NCBI Taxonomy" id="1299341"/>
    <lineage>
        <taxon>Bacteria</taxon>
        <taxon>Pseudomonadati</taxon>
        <taxon>Bacteroidota</taxon>
        <taxon>Flavobacteriia</taxon>
        <taxon>Flavobacteriales</taxon>
        <taxon>Flavobacteriaceae</taxon>
        <taxon>Flavobacterium</taxon>
    </lineage>
</organism>
<feature type="transmembrane region" description="Helical" evidence="1">
    <location>
        <begin position="5"/>
        <end position="23"/>
    </location>
</feature>
<evidence type="ECO:0000313" key="3">
    <source>
        <dbReference type="Proteomes" id="UP000198648"/>
    </source>
</evidence>
<keyword evidence="1" id="KW-1133">Transmembrane helix</keyword>
<feature type="transmembrane region" description="Helical" evidence="1">
    <location>
        <begin position="35"/>
        <end position="54"/>
    </location>
</feature>
<reference evidence="2 3" key="1">
    <citation type="submission" date="2016-10" db="EMBL/GenBank/DDBJ databases">
        <authorList>
            <person name="de Groot N.N."/>
        </authorList>
    </citation>
    <scope>NUCLEOTIDE SEQUENCE [LARGE SCALE GENOMIC DNA]</scope>
    <source>
        <strain evidence="2 3">DSM 27078</strain>
    </source>
</reference>
<accession>A0A1H8YT90</accession>
<proteinExistence type="predicted"/>
<keyword evidence="1" id="KW-0472">Membrane</keyword>
<keyword evidence="1" id="KW-0812">Transmembrane</keyword>
<gene>
    <name evidence="2" type="ORF">SAMN05444005_101193</name>
</gene>
<evidence type="ECO:0000313" key="2">
    <source>
        <dbReference type="EMBL" id="SEP55415.1"/>
    </source>
</evidence>
<dbReference type="EMBL" id="FOEI01000001">
    <property type="protein sequence ID" value="SEP55415.1"/>
    <property type="molecule type" value="Genomic_DNA"/>
</dbReference>
<keyword evidence="3" id="KW-1185">Reference proteome</keyword>
<evidence type="ECO:0000256" key="1">
    <source>
        <dbReference type="SAM" id="Phobius"/>
    </source>
</evidence>
<dbReference type="STRING" id="1299341.SAMN05444005_101193"/>
<protein>
    <submittedName>
        <fullName evidence="2">Uncharacterized protein</fullName>
    </submittedName>
</protein>
<dbReference type="AlphaFoldDB" id="A0A1H8YT90"/>
<name>A0A1H8YT90_9FLAO</name>
<sequence>MKYKYIIALFLIGIVFWLIGNLIKLMHWPFSVEANILSILFMLLSCIILIVKILKNNNDGSKLNL</sequence>
<dbReference type="Proteomes" id="UP000198648">
    <property type="component" value="Unassembled WGS sequence"/>
</dbReference>